<protein>
    <recommendedName>
        <fullName evidence="3">DUF4034 domain-containing protein</fullName>
    </recommendedName>
</protein>
<proteinExistence type="predicted"/>
<accession>A0A9W6KSY5</accession>
<evidence type="ECO:0000313" key="1">
    <source>
        <dbReference type="EMBL" id="GLL06585.1"/>
    </source>
</evidence>
<dbReference type="AlphaFoldDB" id="A0A9W6KSY5"/>
<evidence type="ECO:0008006" key="3">
    <source>
        <dbReference type="Google" id="ProtNLM"/>
    </source>
</evidence>
<organism evidence="1 2">
    <name type="scientific">Dactylosporangium matsuzakiense</name>
    <dbReference type="NCBI Taxonomy" id="53360"/>
    <lineage>
        <taxon>Bacteria</taxon>
        <taxon>Bacillati</taxon>
        <taxon>Actinomycetota</taxon>
        <taxon>Actinomycetes</taxon>
        <taxon>Micromonosporales</taxon>
        <taxon>Micromonosporaceae</taxon>
        <taxon>Dactylosporangium</taxon>
    </lineage>
</organism>
<gene>
    <name evidence="1" type="ORF">GCM10017581_083350</name>
</gene>
<name>A0A9W6KSY5_9ACTN</name>
<dbReference type="Proteomes" id="UP001143480">
    <property type="component" value="Unassembled WGS sequence"/>
</dbReference>
<comment type="caution">
    <text evidence="1">The sequence shown here is derived from an EMBL/GenBank/DDBJ whole genome shotgun (WGS) entry which is preliminary data.</text>
</comment>
<sequence length="317" mass="34751">MVGFDRAFTDEYLEKAQWALADDGDPTPALDLIAGTEDADRREHAVAVLGPAGALRIELLRGMAARQAYRPERWLLLGASLSAAAWAVREDNHATPVATERLVQEQQALVAEARTALRQAAALSRDDPVPWSELAGAVICAPQHRTETADVFKRACVLAPDLYAAHTRHLTALTHRWYGTQDKVLAFARTRTADRPDGHPLHALVALAHLEGYVDGLLRGTVVGRFWRAWRYFADSTVRRETDTAAARLLAGHAAYATHPWTIPAHQAFAALYHQAGDPAAARPHLALSGSHPTTWPWRYFGDPETQFTTARATAGL</sequence>
<reference evidence="1" key="2">
    <citation type="submission" date="2023-01" db="EMBL/GenBank/DDBJ databases">
        <authorList>
            <person name="Sun Q."/>
            <person name="Evtushenko L."/>
        </authorList>
    </citation>
    <scope>NUCLEOTIDE SEQUENCE</scope>
    <source>
        <strain evidence="1">VKM Ac-1321</strain>
    </source>
</reference>
<reference evidence="1" key="1">
    <citation type="journal article" date="2014" name="Int. J. Syst. Evol. Microbiol.">
        <title>Complete genome sequence of Corynebacterium casei LMG S-19264T (=DSM 44701T), isolated from a smear-ripened cheese.</title>
        <authorList>
            <consortium name="US DOE Joint Genome Institute (JGI-PGF)"/>
            <person name="Walter F."/>
            <person name="Albersmeier A."/>
            <person name="Kalinowski J."/>
            <person name="Ruckert C."/>
        </authorList>
    </citation>
    <scope>NUCLEOTIDE SEQUENCE</scope>
    <source>
        <strain evidence="1">VKM Ac-1321</strain>
    </source>
</reference>
<keyword evidence="2" id="KW-1185">Reference proteome</keyword>
<dbReference type="EMBL" id="BSFP01000075">
    <property type="protein sequence ID" value="GLL06585.1"/>
    <property type="molecule type" value="Genomic_DNA"/>
</dbReference>
<evidence type="ECO:0000313" key="2">
    <source>
        <dbReference type="Proteomes" id="UP001143480"/>
    </source>
</evidence>